<accession>M4B4L7</accession>
<evidence type="ECO:0000313" key="2">
    <source>
        <dbReference type="Proteomes" id="UP000011713"/>
    </source>
</evidence>
<dbReference type="HOGENOM" id="CLU_2404248_0_0_1"/>
<proteinExistence type="predicted"/>
<dbReference type="EnsemblProtists" id="HpaT801216">
    <property type="protein sequence ID" value="HpaP801216"/>
    <property type="gene ID" value="HpaG801216"/>
</dbReference>
<dbReference type="AlphaFoldDB" id="M4B4L7"/>
<evidence type="ECO:0000313" key="1">
    <source>
        <dbReference type="EnsemblProtists" id="HpaP801216"/>
    </source>
</evidence>
<organism evidence="1 2">
    <name type="scientific">Hyaloperonospora arabidopsidis (strain Emoy2)</name>
    <name type="common">Downy mildew agent</name>
    <name type="synonym">Peronospora arabidopsidis</name>
    <dbReference type="NCBI Taxonomy" id="559515"/>
    <lineage>
        <taxon>Eukaryota</taxon>
        <taxon>Sar</taxon>
        <taxon>Stramenopiles</taxon>
        <taxon>Oomycota</taxon>
        <taxon>Peronosporomycetes</taxon>
        <taxon>Peronosporales</taxon>
        <taxon>Peronosporaceae</taxon>
        <taxon>Hyaloperonospora</taxon>
    </lineage>
</organism>
<keyword evidence="2" id="KW-1185">Reference proteome</keyword>
<reference evidence="2" key="1">
    <citation type="journal article" date="2010" name="Science">
        <title>Signatures of adaptation to obligate biotrophy in the Hyaloperonospora arabidopsidis genome.</title>
        <authorList>
            <person name="Baxter L."/>
            <person name="Tripathy S."/>
            <person name="Ishaque N."/>
            <person name="Boot N."/>
            <person name="Cabral A."/>
            <person name="Kemen E."/>
            <person name="Thines M."/>
            <person name="Ah-Fong A."/>
            <person name="Anderson R."/>
            <person name="Badejoko W."/>
            <person name="Bittner-Eddy P."/>
            <person name="Boore J.L."/>
            <person name="Chibucos M.C."/>
            <person name="Coates M."/>
            <person name="Dehal P."/>
            <person name="Delehaunty K."/>
            <person name="Dong S."/>
            <person name="Downton P."/>
            <person name="Dumas B."/>
            <person name="Fabro G."/>
            <person name="Fronick C."/>
            <person name="Fuerstenberg S.I."/>
            <person name="Fulton L."/>
            <person name="Gaulin E."/>
            <person name="Govers F."/>
            <person name="Hughes L."/>
            <person name="Humphray S."/>
            <person name="Jiang R.H."/>
            <person name="Judelson H."/>
            <person name="Kamoun S."/>
            <person name="Kyung K."/>
            <person name="Meijer H."/>
            <person name="Minx P."/>
            <person name="Morris P."/>
            <person name="Nelson J."/>
            <person name="Phuntumart V."/>
            <person name="Qutob D."/>
            <person name="Rehmany A."/>
            <person name="Rougon-Cardoso A."/>
            <person name="Ryden P."/>
            <person name="Torto-Alalibo T."/>
            <person name="Studholme D."/>
            <person name="Wang Y."/>
            <person name="Win J."/>
            <person name="Wood J."/>
            <person name="Clifton S.W."/>
            <person name="Rogers J."/>
            <person name="Van den Ackerveken G."/>
            <person name="Jones J.D."/>
            <person name="McDowell J.M."/>
            <person name="Beynon J."/>
            <person name="Tyler B.M."/>
        </authorList>
    </citation>
    <scope>NUCLEOTIDE SEQUENCE [LARGE SCALE GENOMIC DNA]</scope>
    <source>
        <strain evidence="2">Emoy2</strain>
    </source>
</reference>
<dbReference type="VEuPathDB" id="FungiDB:HpaG801216"/>
<name>M4B4L7_HYAAE</name>
<protein>
    <submittedName>
        <fullName evidence="1">Uncharacterized protein</fullName>
    </submittedName>
</protein>
<dbReference type="InParanoid" id="M4B4L7"/>
<dbReference type="Proteomes" id="UP000011713">
    <property type="component" value="Unassembled WGS sequence"/>
</dbReference>
<sequence length="93" mass="10422">MYILTQGQRDQPLLMSVEYLLMDSYSPLIDFKPSTSVRHNRGTGFIAIGTGKIHLAALLIGIHTDTHTDKNDSKSSTFILRTVTNSFILRARN</sequence>
<reference evidence="1" key="2">
    <citation type="submission" date="2015-06" db="UniProtKB">
        <authorList>
            <consortium name="EnsemblProtists"/>
        </authorList>
    </citation>
    <scope>IDENTIFICATION</scope>
    <source>
        <strain evidence="1">Emoy2</strain>
    </source>
</reference>
<dbReference type="EMBL" id="JH598325">
    <property type="status" value="NOT_ANNOTATED_CDS"/>
    <property type="molecule type" value="Genomic_DNA"/>
</dbReference>